<dbReference type="InterPro" id="IPR051731">
    <property type="entry name" value="DENND11/AVL9_GEFs"/>
</dbReference>
<accession>A0AAV2QJM3</accession>
<dbReference type="Proteomes" id="UP001497623">
    <property type="component" value="Unassembled WGS sequence"/>
</dbReference>
<gene>
    <name evidence="2" type="ORF">MNOR_LOCUS12938</name>
</gene>
<dbReference type="AlphaFoldDB" id="A0AAV2QJM3"/>
<comment type="caution">
    <text evidence="2">The sequence shown here is derived from an EMBL/GenBank/DDBJ whole genome shotgun (WGS) entry which is preliminary data.</text>
</comment>
<keyword evidence="3" id="KW-1185">Reference proteome</keyword>
<dbReference type="EMBL" id="CAXKWB010007236">
    <property type="protein sequence ID" value="CAL4086197.1"/>
    <property type="molecule type" value="Genomic_DNA"/>
</dbReference>
<dbReference type="PANTHER" id="PTHR31017">
    <property type="entry name" value="LATE SECRETORY PATHWAY PROTEIN AVL9-RELATED"/>
    <property type="match status" value="1"/>
</dbReference>
<feature type="compositionally biased region" description="Polar residues" evidence="1">
    <location>
        <begin position="150"/>
        <end position="169"/>
    </location>
</feature>
<dbReference type="PANTHER" id="PTHR31017:SF1">
    <property type="entry name" value="LATE SECRETORY PATHWAY PROTEIN AVL9 HOMOLOG"/>
    <property type="match status" value="1"/>
</dbReference>
<organism evidence="2 3">
    <name type="scientific">Meganyctiphanes norvegica</name>
    <name type="common">Northern krill</name>
    <name type="synonym">Thysanopoda norvegica</name>
    <dbReference type="NCBI Taxonomy" id="48144"/>
    <lineage>
        <taxon>Eukaryota</taxon>
        <taxon>Metazoa</taxon>
        <taxon>Ecdysozoa</taxon>
        <taxon>Arthropoda</taxon>
        <taxon>Crustacea</taxon>
        <taxon>Multicrustacea</taxon>
        <taxon>Malacostraca</taxon>
        <taxon>Eumalacostraca</taxon>
        <taxon>Eucarida</taxon>
        <taxon>Euphausiacea</taxon>
        <taxon>Euphausiidae</taxon>
        <taxon>Meganyctiphanes</taxon>
    </lineage>
</organism>
<reference evidence="2 3" key="1">
    <citation type="submission" date="2024-05" db="EMBL/GenBank/DDBJ databases">
        <authorList>
            <person name="Wallberg A."/>
        </authorList>
    </citation>
    <scope>NUCLEOTIDE SEQUENCE [LARGE SCALE GENOMIC DNA]</scope>
</reference>
<dbReference type="GO" id="GO:0005737">
    <property type="term" value="C:cytoplasm"/>
    <property type="evidence" value="ECO:0007669"/>
    <property type="project" value="TreeGrafter"/>
</dbReference>
<protein>
    <submittedName>
        <fullName evidence="2">Uncharacterized protein</fullName>
    </submittedName>
</protein>
<feature type="non-terminal residue" evidence="2">
    <location>
        <position position="1"/>
    </location>
</feature>
<name>A0AAV2QJM3_MEGNR</name>
<evidence type="ECO:0000256" key="1">
    <source>
        <dbReference type="SAM" id="MobiDB-lite"/>
    </source>
</evidence>
<feature type="region of interest" description="Disordered" evidence="1">
    <location>
        <begin position="150"/>
        <end position="175"/>
    </location>
</feature>
<evidence type="ECO:0000313" key="2">
    <source>
        <dbReference type="EMBL" id="CAL4086197.1"/>
    </source>
</evidence>
<evidence type="ECO:0000313" key="3">
    <source>
        <dbReference type="Proteomes" id="UP001497623"/>
    </source>
</evidence>
<sequence length="223" mass="24062">SDGSREVEVYNGSYVSLLRNSHSYRVWSAEGPYPALMELTAGHPHAGHLSMSDMRIRLSHTIQGLDKGRRLNQTIVNTGAAAVKTKEAVGGVLTSAKGAITNLWSSFTTNNNMTASSEGEISDMTSSELTLEAVEATEAGNMVAVTNSEETDGLPSQTTESQIPQNCSEDNNEDRESFSILRSLGSIGGNNLDLYNLLGYRREETAEEAIEETKDHSSSNRAS</sequence>
<proteinExistence type="predicted"/>